<feature type="compositionally biased region" description="Low complexity" evidence="1">
    <location>
        <begin position="19"/>
        <end position="29"/>
    </location>
</feature>
<feature type="region of interest" description="Disordered" evidence="1">
    <location>
        <begin position="1"/>
        <end position="74"/>
    </location>
</feature>
<dbReference type="EMBL" id="CM029046">
    <property type="protein sequence ID" value="KAG2592234.1"/>
    <property type="molecule type" value="Genomic_DNA"/>
</dbReference>
<reference evidence="2" key="1">
    <citation type="submission" date="2020-05" db="EMBL/GenBank/DDBJ databases">
        <title>WGS assembly of Panicum virgatum.</title>
        <authorList>
            <person name="Lovell J.T."/>
            <person name="Jenkins J."/>
            <person name="Shu S."/>
            <person name="Juenger T.E."/>
            <person name="Schmutz J."/>
        </authorList>
    </citation>
    <scope>NUCLEOTIDE SEQUENCE</scope>
    <source>
        <strain evidence="2">AP13</strain>
    </source>
</reference>
<organism evidence="2 3">
    <name type="scientific">Panicum virgatum</name>
    <name type="common">Blackwell switchgrass</name>
    <dbReference type="NCBI Taxonomy" id="38727"/>
    <lineage>
        <taxon>Eukaryota</taxon>
        <taxon>Viridiplantae</taxon>
        <taxon>Streptophyta</taxon>
        <taxon>Embryophyta</taxon>
        <taxon>Tracheophyta</taxon>
        <taxon>Spermatophyta</taxon>
        <taxon>Magnoliopsida</taxon>
        <taxon>Liliopsida</taxon>
        <taxon>Poales</taxon>
        <taxon>Poaceae</taxon>
        <taxon>PACMAD clade</taxon>
        <taxon>Panicoideae</taxon>
        <taxon>Panicodae</taxon>
        <taxon>Paniceae</taxon>
        <taxon>Panicinae</taxon>
        <taxon>Panicum</taxon>
        <taxon>Panicum sect. Hiantes</taxon>
    </lineage>
</organism>
<dbReference type="AlphaFoldDB" id="A0A8T0S3K7"/>
<protein>
    <submittedName>
        <fullName evidence="2">Uncharacterized protein</fullName>
    </submittedName>
</protein>
<evidence type="ECO:0000256" key="1">
    <source>
        <dbReference type="SAM" id="MobiDB-lite"/>
    </source>
</evidence>
<comment type="caution">
    <text evidence="2">The sequence shown here is derived from an EMBL/GenBank/DDBJ whole genome shotgun (WGS) entry which is preliminary data.</text>
</comment>
<evidence type="ECO:0000313" key="2">
    <source>
        <dbReference type="EMBL" id="KAG2592234.1"/>
    </source>
</evidence>
<proteinExistence type="predicted"/>
<sequence>MGKLASSERLGGGGGGDPPGRLAGATLPPAAHPRPPPATTPRTPVAGSHPAPRARPHLAGERSAGAQLRAGASRRPGCSFQDRLLRDFYSTAVPGAVAPSSLVPLWATPGSSSVRYNLAFVTNMLNYLLTVCPGRLSVSRVRPKMFRFVVANRNIAHVLAVRGWLCLGTSVLYLHASMEGAVRAAAKVEDECGSPNAAVKAPQSAAPDGTPACSELGRPGAQDACCSASAEGSHNPDSTMESKFFIYYVLLM</sequence>
<evidence type="ECO:0000313" key="3">
    <source>
        <dbReference type="Proteomes" id="UP000823388"/>
    </source>
</evidence>
<gene>
    <name evidence="2" type="ORF">PVAP13_5NG533786</name>
</gene>
<name>A0A8T0S3K7_PANVG</name>
<accession>A0A8T0S3K7</accession>
<feature type="compositionally biased region" description="Pro residues" evidence="1">
    <location>
        <begin position="30"/>
        <end position="39"/>
    </location>
</feature>
<dbReference type="Proteomes" id="UP000823388">
    <property type="component" value="Chromosome 5N"/>
</dbReference>
<keyword evidence="3" id="KW-1185">Reference proteome</keyword>